<organism evidence="2 3">
    <name type="scientific">Armillaria tabescens</name>
    <name type="common">Ringless honey mushroom</name>
    <name type="synonym">Agaricus tabescens</name>
    <dbReference type="NCBI Taxonomy" id="1929756"/>
    <lineage>
        <taxon>Eukaryota</taxon>
        <taxon>Fungi</taxon>
        <taxon>Dikarya</taxon>
        <taxon>Basidiomycota</taxon>
        <taxon>Agaricomycotina</taxon>
        <taxon>Agaricomycetes</taxon>
        <taxon>Agaricomycetidae</taxon>
        <taxon>Agaricales</taxon>
        <taxon>Marasmiineae</taxon>
        <taxon>Physalacriaceae</taxon>
        <taxon>Desarmillaria</taxon>
    </lineage>
</organism>
<dbReference type="EMBL" id="JAUEPS010000006">
    <property type="protein sequence ID" value="KAK0464491.1"/>
    <property type="molecule type" value="Genomic_DNA"/>
</dbReference>
<dbReference type="AlphaFoldDB" id="A0AA39NF47"/>
<name>A0AA39NF47_ARMTA</name>
<protein>
    <submittedName>
        <fullName evidence="2">Uncharacterized protein</fullName>
    </submittedName>
</protein>
<gene>
    <name evidence="2" type="ORF">EV420DRAFT_1475950</name>
</gene>
<feature type="chain" id="PRO_5041206408" evidence="1">
    <location>
        <begin position="19"/>
        <end position="135"/>
    </location>
</feature>
<evidence type="ECO:0000313" key="3">
    <source>
        <dbReference type="Proteomes" id="UP001175211"/>
    </source>
</evidence>
<dbReference type="GeneID" id="85352851"/>
<proteinExistence type="predicted"/>
<sequence length="135" mass="14883">MFSFITVLFAFFLAVVVAYPTSKSQELMVWNPTITSPTSSTNWCAGTQHNVTWDTTGMPEDVKNTTGLLLLGHQTEDSENLDIHRPLAANFPLSLGWVMCTMPNNTAPRPDYMVVLFGDSGNTSPPFNVTQPLTQ</sequence>
<dbReference type="Proteomes" id="UP001175211">
    <property type="component" value="Unassembled WGS sequence"/>
</dbReference>
<evidence type="ECO:0000256" key="1">
    <source>
        <dbReference type="SAM" id="SignalP"/>
    </source>
</evidence>
<dbReference type="RefSeq" id="XP_060335612.1">
    <property type="nucleotide sequence ID" value="XM_060469303.1"/>
</dbReference>
<evidence type="ECO:0000313" key="2">
    <source>
        <dbReference type="EMBL" id="KAK0464491.1"/>
    </source>
</evidence>
<keyword evidence="1" id="KW-0732">Signal</keyword>
<keyword evidence="3" id="KW-1185">Reference proteome</keyword>
<accession>A0AA39NF47</accession>
<feature type="signal peptide" evidence="1">
    <location>
        <begin position="1"/>
        <end position="18"/>
    </location>
</feature>
<comment type="caution">
    <text evidence="2">The sequence shown here is derived from an EMBL/GenBank/DDBJ whole genome shotgun (WGS) entry which is preliminary data.</text>
</comment>
<reference evidence="2" key="1">
    <citation type="submission" date="2023-06" db="EMBL/GenBank/DDBJ databases">
        <authorList>
            <consortium name="Lawrence Berkeley National Laboratory"/>
            <person name="Ahrendt S."/>
            <person name="Sahu N."/>
            <person name="Indic B."/>
            <person name="Wong-Bajracharya J."/>
            <person name="Merenyi Z."/>
            <person name="Ke H.-M."/>
            <person name="Monk M."/>
            <person name="Kocsube S."/>
            <person name="Drula E."/>
            <person name="Lipzen A."/>
            <person name="Balint B."/>
            <person name="Henrissat B."/>
            <person name="Andreopoulos B."/>
            <person name="Martin F.M."/>
            <person name="Harder C.B."/>
            <person name="Rigling D."/>
            <person name="Ford K.L."/>
            <person name="Foster G.D."/>
            <person name="Pangilinan J."/>
            <person name="Papanicolaou A."/>
            <person name="Barry K."/>
            <person name="LaButti K."/>
            <person name="Viragh M."/>
            <person name="Koriabine M."/>
            <person name="Yan M."/>
            <person name="Riley R."/>
            <person name="Champramary S."/>
            <person name="Plett K.L."/>
            <person name="Tsai I.J."/>
            <person name="Slot J."/>
            <person name="Sipos G."/>
            <person name="Plett J."/>
            <person name="Nagy L.G."/>
            <person name="Grigoriev I.V."/>
        </authorList>
    </citation>
    <scope>NUCLEOTIDE SEQUENCE</scope>
    <source>
        <strain evidence="2">CCBAS 213</strain>
    </source>
</reference>